<feature type="transmembrane region" description="Helical" evidence="2">
    <location>
        <begin position="1413"/>
        <end position="1433"/>
    </location>
</feature>
<protein>
    <submittedName>
        <fullName evidence="4">Cobaltochelatase subunit CobN</fullName>
    </submittedName>
</protein>
<reference evidence="5" key="1">
    <citation type="submission" date="2018-02" db="EMBL/GenBank/DDBJ databases">
        <authorList>
            <person name="Clavel T."/>
            <person name="Strowig T."/>
        </authorList>
    </citation>
    <scope>NUCLEOTIDE SEQUENCE [LARGE SCALE GENOMIC DNA]</scope>
    <source>
        <strain evidence="5">DSM 103720</strain>
    </source>
</reference>
<feature type="region of interest" description="Disordered" evidence="1">
    <location>
        <begin position="803"/>
        <end position="827"/>
    </location>
</feature>
<dbReference type="PANTHER" id="PTHR44119">
    <property type="entry name" value="MAGNESIUM-CHELATASE SUBUNIT CHLH, CHLOROPLASTIC"/>
    <property type="match status" value="1"/>
</dbReference>
<keyword evidence="2" id="KW-0812">Transmembrane</keyword>
<keyword evidence="2" id="KW-1133">Transmembrane helix</keyword>
<name>A0A2V1IIC3_9BACT</name>
<sequence>MTRKKIILASVAVVILITVAIVAWRSMASSTKIAFVNYQPITLGEIGKANDNSFIKIENLDVEDLENASKFDMVFVNGMGLRITEEQRESLSKAAESGTPVITTAATNPDNYIVSIDSVDTEFLKQYLQGGGRTNYRSMLNYVRKYIDGKKLFIGEISDPKQAPSGMFYHQDLKDPDNEMLYFDSLSEYRNFLNENNLLKSNSPEIILTGQMGVPDELIAELESTGNIVYPISNIQKAINNGITDSISPSAMINMAHGRMGDVVVEYLKEKNIPLFSPLNVNRDYDEWMDDKMGMNGGFMSQSIVTPEIDGAIRPYALFAQFEGTDGVPVIKAIPERLTEFVETVNNYVSLRHKYNREKKVVIFYFKGPGQNSLVAEGLEVAPSLYNMLNRLKQEGYKVDNLPSSLAVFEKLINDRGRVFGNYATGAMSDFVKKANPEIITRSDYEKWAVNDLGQEMSEEITAVDGEFPGHGLKTDNGDLALARLQFGNIVLIPQTAAGLGDDDFKIVHGTDMAPPHAYVASYLWARNGFNADAIIHFGAHGSLEFTPRKQVALSSRDWSDRLVGTIPHFYIYSTSNVGEAMMAKRRSYAGIINYLTPPFMESNVRGIYKNLTDAIASYNKEVESDNPDNSRLDPASRLVKKYVVELGIHRELRLDSLISKPYSASEISRIESFAEELANEKITGALYVMGIPYDKDKLKSTVLAMTVDPIAYSLLSLDKQRGRIKGNKSEGLAFTGRYLTPARTLVANILSENRVATDIEICKIAGISMDDLQSARAITEDLNGSKDLFSKMMVMGSSMPVAAPTAKLSERKESPSTKMKKMMNATGMSPEKAIEMAKKMGADSTAIAKMSAAMKRNSSKSKDKGTATSKAMTMSAQKYTKEEIDNATAIMEIERAVRNVSLYAEALANSPEYELASVINALNGGFIAPTSGGDPVLNPLVLPTGRNMFAINAEETPSAVAWEKGKTLADNTLKMYREAHNDSLPRKVSYTLWSSEFIETEGATIAQILYMLGVEPLRDPFGRVTDLRLIPSEELGRPRIDVVVQTSGQLRDLAASRLFLITRAVEMASQAKDDKYPNYVSEGVVESEKHLVDKGVSPKEAREMSTARVFGGVDGNYGSGIQEMVEAGDRWDDETQIAETYIHNMGASYGSEKDWEKMRDFAFEAALTRTDVVVQPRQSNTWGALSLDHVYEFMGGMNLAVRNVTGKDPDAYLADYRNRSHAKMQEVKEAIGVESRTTILNPTYIKEKMNGGAGDASGIADVVRNTYGWNVMKPDVIDNELWNDIYDTYIADKHNLGTIDYFKSVNPAAIEEITAVMMETARKGMWTATDEQLSALAKLHTEVVNEYQPSCSGFVCNNTKLREYIASNVDKATADAYNNSISNIRAENAGGDDGVVMKKDELNNIDKVTRRINSGLVLGIVAICALIVFLVIRRRRNLNK</sequence>
<evidence type="ECO:0000256" key="1">
    <source>
        <dbReference type="SAM" id="MobiDB-lite"/>
    </source>
</evidence>
<dbReference type="RefSeq" id="WP_107033001.1">
    <property type="nucleotide sequence ID" value="NZ_CAPEJN010000032.1"/>
</dbReference>
<dbReference type="PANTHER" id="PTHR44119:SF1">
    <property type="entry name" value="MAGNESIUM-CHELATASE SUBUNIT CHLH, CHLOROPLASTIC"/>
    <property type="match status" value="1"/>
</dbReference>
<gene>
    <name evidence="4" type="ORF">C5O23_10940</name>
</gene>
<dbReference type="EMBL" id="PUEC01000027">
    <property type="protein sequence ID" value="PWB01039.1"/>
    <property type="molecule type" value="Genomic_DNA"/>
</dbReference>
<feature type="domain" description="CobN/magnesium chelatase" evidence="3">
    <location>
        <begin position="126"/>
        <end position="1334"/>
    </location>
</feature>
<organism evidence="4 5">
    <name type="scientific">Duncaniella muris</name>
    <dbReference type="NCBI Taxonomy" id="2094150"/>
    <lineage>
        <taxon>Bacteria</taxon>
        <taxon>Pseudomonadati</taxon>
        <taxon>Bacteroidota</taxon>
        <taxon>Bacteroidia</taxon>
        <taxon>Bacteroidales</taxon>
        <taxon>Muribaculaceae</taxon>
        <taxon>Duncaniella</taxon>
    </lineage>
</organism>
<evidence type="ECO:0000259" key="3">
    <source>
        <dbReference type="Pfam" id="PF02514"/>
    </source>
</evidence>
<dbReference type="GeneID" id="82526850"/>
<evidence type="ECO:0000256" key="2">
    <source>
        <dbReference type="SAM" id="Phobius"/>
    </source>
</evidence>
<comment type="caution">
    <text evidence="4">The sequence shown here is derived from an EMBL/GenBank/DDBJ whole genome shotgun (WGS) entry which is preliminary data.</text>
</comment>
<dbReference type="InterPro" id="IPR003672">
    <property type="entry name" value="CobN/Mg_chltase"/>
</dbReference>
<dbReference type="Pfam" id="PF02514">
    <property type="entry name" value="CobN-Mg_chel"/>
    <property type="match status" value="1"/>
</dbReference>
<evidence type="ECO:0000313" key="5">
    <source>
        <dbReference type="Proteomes" id="UP000244905"/>
    </source>
</evidence>
<feature type="region of interest" description="Disordered" evidence="1">
    <location>
        <begin position="854"/>
        <end position="875"/>
    </location>
</feature>
<dbReference type="Proteomes" id="UP000244905">
    <property type="component" value="Unassembled WGS sequence"/>
</dbReference>
<keyword evidence="2" id="KW-0472">Membrane</keyword>
<evidence type="ECO:0000313" key="4">
    <source>
        <dbReference type="EMBL" id="PWB01039.1"/>
    </source>
</evidence>
<proteinExistence type="predicted"/>
<accession>A0A2V1IIC3</accession>
<keyword evidence="5" id="KW-1185">Reference proteome</keyword>